<dbReference type="AlphaFoldDB" id="A0A060DLN9"/>
<evidence type="ECO:0008006" key="5">
    <source>
        <dbReference type="Google" id="ProtNLM"/>
    </source>
</evidence>
<name>A0A060DLN9_9PROT</name>
<sequence>MLSDDALIFLQHSIKTVWTLEILLILRRDPGQAWNSDELIRESRSSTLILQEVLANLKQAGLIDTDGEHRIRYRSATPALERLVAEIAVAQARRPAAVMKALLSVSSDKVQNFAGAFRVGKRT</sequence>
<dbReference type="RefSeq" id="WP_040136104.1">
    <property type="nucleotide sequence ID" value="NZ_CP007795.1"/>
</dbReference>
<accession>A0A060DLN9</accession>
<evidence type="ECO:0000313" key="2">
    <source>
        <dbReference type="EMBL" id="KAA1057362.1"/>
    </source>
</evidence>
<geneLocation type="plasmid" evidence="1 3">
    <name>AbAZ39_p2</name>
</geneLocation>
<evidence type="ECO:0000313" key="1">
    <source>
        <dbReference type="EMBL" id="AIB14861.1"/>
    </source>
</evidence>
<organism evidence="1 3">
    <name type="scientific">Azospirillum argentinense</name>
    <dbReference type="NCBI Taxonomy" id="2970906"/>
    <lineage>
        <taxon>Bacteria</taxon>
        <taxon>Pseudomonadati</taxon>
        <taxon>Pseudomonadota</taxon>
        <taxon>Alphaproteobacteria</taxon>
        <taxon>Rhodospirillales</taxon>
        <taxon>Azospirillaceae</taxon>
        <taxon>Azospirillum</taxon>
    </lineage>
</organism>
<gene>
    <name evidence="1" type="ORF">ABAZ39_23500</name>
    <name evidence="2" type="ORF">FH063_001530</name>
</gene>
<keyword evidence="1" id="KW-0614">Plasmid</keyword>
<evidence type="ECO:0000313" key="3">
    <source>
        <dbReference type="Proteomes" id="UP000027186"/>
    </source>
</evidence>
<dbReference type="Proteomes" id="UP000325333">
    <property type="component" value="Unassembled WGS sequence"/>
</dbReference>
<dbReference type="EMBL" id="CP007795">
    <property type="protein sequence ID" value="AIB14861.1"/>
    <property type="molecule type" value="Genomic_DNA"/>
</dbReference>
<reference evidence="1 3" key="1">
    <citation type="journal article" date="2014" name="Genome Announc.">
        <title>Complete Genome Sequence of the Model Rhizosphere Strain Azospirillum brasilense Az39, Successfully Applied in Agriculture.</title>
        <authorList>
            <person name="Rivera D."/>
            <person name="Revale S."/>
            <person name="Molina R."/>
            <person name="Gualpa J."/>
            <person name="Puente M."/>
            <person name="Maroniche G."/>
            <person name="Paris G."/>
            <person name="Baker D."/>
            <person name="Clavijo B."/>
            <person name="McLay K."/>
            <person name="Spaepen S."/>
            <person name="Perticari A."/>
            <person name="Vazquez M."/>
            <person name="Wisniewski-Dye F."/>
            <person name="Watkins C."/>
            <person name="Martinez-Abarca F."/>
            <person name="Vanderleyden J."/>
            <person name="Cassan F."/>
        </authorList>
    </citation>
    <scope>NUCLEOTIDE SEQUENCE [LARGE SCALE GENOMIC DNA]</scope>
    <source>
        <strain evidence="1 3">Az39</strain>
        <plasmid evidence="1">AbAZ39_p2</plasmid>
    </source>
</reference>
<dbReference type="Proteomes" id="UP000027186">
    <property type="component" value="Plasmid AbAZ39_p2"/>
</dbReference>
<dbReference type="OrthoDB" id="193406at2"/>
<accession>A0A5B0KXM6</accession>
<proteinExistence type="predicted"/>
<dbReference type="KEGG" id="abq:ABAZ39_23500"/>
<dbReference type="EMBL" id="VEWN01000002">
    <property type="protein sequence ID" value="KAA1057362.1"/>
    <property type="molecule type" value="Genomic_DNA"/>
</dbReference>
<reference evidence="2 4" key="2">
    <citation type="submission" date="2019-07" db="EMBL/GenBank/DDBJ databases">
        <title>Genome sequencing of the stress-tolerant strain Azospirillum brasilense Az19.</title>
        <authorList>
            <person name="Maroniche G.A."/>
            <person name="Garcia J.E."/>
            <person name="Pagnussat L."/>
            <person name="Amenta M."/>
            <person name="Creus C.M."/>
        </authorList>
    </citation>
    <scope>NUCLEOTIDE SEQUENCE [LARGE SCALE GENOMIC DNA]</scope>
    <source>
        <strain evidence="2 4">Az19</strain>
    </source>
</reference>
<evidence type="ECO:0000313" key="4">
    <source>
        <dbReference type="Proteomes" id="UP000325333"/>
    </source>
</evidence>
<protein>
    <recommendedName>
        <fullName evidence="5">Transcriptional regulator</fullName>
    </recommendedName>
</protein>